<feature type="domain" description="TniQ" evidence="1">
    <location>
        <begin position="27"/>
        <end position="153"/>
    </location>
</feature>
<dbReference type="AlphaFoldDB" id="A0A5C4T3W3"/>
<protein>
    <recommendedName>
        <fullName evidence="1">TniQ domain-containing protein</fullName>
    </recommendedName>
</protein>
<comment type="caution">
    <text evidence="2">The sequence shown here is derived from an EMBL/GenBank/DDBJ whole genome shotgun (WGS) entry which is preliminary data.</text>
</comment>
<accession>A0A5C4T3W3</accession>
<proteinExistence type="predicted"/>
<reference evidence="2 3" key="1">
    <citation type="submission" date="2019-05" db="EMBL/GenBank/DDBJ databases">
        <title>We sequenced the genome of Paenibacillus hemerocallicola KCTC 33185 for further insight into its adaptation and study the phylogeny of Paenibacillus.</title>
        <authorList>
            <person name="Narsing Rao M.P."/>
        </authorList>
    </citation>
    <scope>NUCLEOTIDE SEQUENCE [LARGE SCALE GENOMIC DNA]</scope>
    <source>
        <strain evidence="2 3">KCTC 33185</strain>
    </source>
</reference>
<gene>
    <name evidence="2" type="ORF">FE784_23875</name>
</gene>
<sequence>MAAEIFSVAFIFYKGGHRFMNKWRLSRRPSMIEDESLEGFLVRVSQINGYEDIDDHSKFQYHYSPVLNEIKNNKKYILNILYDLAEVLTGQEIIRRNHDRKYLSSRGLLFGHGCVWYPRLTRYCPLCLQESKYHRIQWSMIPVLVCDKHLCFLRHKCHECDHFTNLKATITGICNRCERDITVQYDKVTREFLFEHPFLVNIDYLSDKRVFLHLTGENLFKLKKWLIFCIVNINDMKKKSLWIQYSTKSTVIRITDFDIEKINDYLILTDNLISNWPENIIKYANNNMILEERQHFINTFFKRKHSYGNMDIINFLNRIKVNS</sequence>
<dbReference type="InterPro" id="IPR009492">
    <property type="entry name" value="TniQ"/>
</dbReference>
<dbReference type="Pfam" id="PF06527">
    <property type="entry name" value="TniQ"/>
    <property type="match status" value="1"/>
</dbReference>
<dbReference type="EMBL" id="VDCQ01000038">
    <property type="protein sequence ID" value="TNJ63762.1"/>
    <property type="molecule type" value="Genomic_DNA"/>
</dbReference>
<keyword evidence="3" id="KW-1185">Reference proteome</keyword>
<dbReference type="OrthoDB" id="2585677at2"/>
<organism evidence="2 3">
    <name type="scientific">Paenibacillus hemerocallicola</name>
    <dbReference type="NCBI Taxonomy" id="1172614"/>
    <lineage>
        <taxon>Bacteria</taxon>
        <taxon>Bacillati</taxon>
        <taxon>Bacillota</taxon>
        <taxon>Bacilli</taxon>
        <taxon>Bacillales</taxon>
        <taxon>Paenibacillaceae</taxon>
        <taxon>Paenibacillus</taxon>
    </lineage>
</organism>
<evidence type="ECO:0000313" key="2">
    <source>
        <dbReference type="EMBL" id="TNJ63762.1"/>
    </source>
</evidence>
<evidence type="ECO:0000313" key="3">
    <source>
        <dbReference type="Proteomes" id="UP000307943"/>
    </source>
</evidence>
<dbReference type="Proteomes" id="UP000307943">
    <property type="component" value="Unassembled WGS sequence"/>
</dbReference>
<name>A0A5C4T3W3_9BACL</name>
<evidence type="ECO:0000259" key="1">
    <source>
        <dbReference type="Pfam" id="PF06527"/>
    </source>
</evidence>